<dbReference type="InterPro" id="IPR018486">
    <property type="entry name" value="Hemopexin_CS"/>
</dbReference>
<keyword evidence="12" id="KW-0482">Metalloprotease</keyword>
<feature type="repeat" description="Hemopexin" evidence="19">
    <location>
        <begin position="326"/>
        <end position="371"/>
    </location>
</feature>
<keyword evidence="23" id="KW-1185">Reference proteome</keyword>
<feature type="binding site" evidence="17">
    <location>
        <position position="428"/>
    </location>
    <ligand>
        <name>Ca(2+)</name>
        <dbReference type="ChEBI" id="CHEBI:29108"/>
        <label>5</label>
    </ligand>
</feature>
<evidence type="ECO:0000256" key="18">
    <source>
        <dbReference type="PIRSR" id="PIRSR621190-4"/>
    </source>
</evidence>
<protein>
    <submittedName>
        <fullName evidence="22">Matrix metallopeptidase 27</fullName>
    </submittedName>
</protein>
<evidence type="ECO:0000256" key="1">
    <source>
        <dbReference type="ARBA" id="ARBA00004498"/>
    </source>
</evidence>
<dbReference type="SMART" id="SM00120">
    <property type="entry name" value="HX"/>
    <property type="match status" value="4"/>
</dbReference>
<evidence type="ECO:0000256" key="4">
    <source>
        <dbReference type="ARBA" id="ARBA00022530"/>
    </source>
</evidence>
<evidence type="ECO:0000256" key="7">
    <source>
        <dbReference type="ARBA" id="ARBA00022729"/>
    </source>
</evidence>
<dbReference type="GeneTree" id="ENSGT00940000161159"/>
<feature type="repeat" description="Hemopexin" evidence="19">
    <location>
        <begin position="422"/>
        <end position="465"/>
    </location>
</feature>
<dbReference type="SUPFAM" id="SSF55486">
    <property type="entry name" value="Metalloproteases ('zincins'), catalytic domain"/>
    <property type="match status" value="1"/>
</dbReference>
<feature type="binding site" evidence="17">
    <location>
        <position position="184"/>
    </location>
    <ligand>
        <name>Zn(2+)</name>
        <dbReference type="ChEBI" id="CHEBI:29105"/>
        <label>1</label>
    </ligand>
</feature>
<evidence type="ECO:0000256" key="20">
    <source>
        <dbReference type="SAM" id="SignalP"/>
    </source>
</evidence>
<evidence type="ECO:0000256" key="5">
    <source>
        <dbReference type="ARBA" id="ARBA00022670"/>
    </source>
</evidence>
<evidence type="ECO:0000256" key="6">
    <source>
        <dbReference type="ARBA" id="ARBA00022723"/>
    </source>
</evidence>
<dbReference type="InterPro" id="IPR006026">
    <property type="entry name" value="Peptidase_Metallo"/>
</dbReference>
<sequence length="496" mass="57167">SFRMLCLLLLLSCFSSSFGFPLYLGERNEEEDMKLAQKYLNQFYEQDHEPGQRGWRSNNSSFADKIQQMQQFFGLNVTGKVDTDTLEVMQQPRCGVPDIGQYVLALPGWEKNRLTYRIVNYTPDMKKTEVDASIQKAFEVWSAVTPLTFSKVHNGRADIMIEFTTRVHTGCPRYFDGPLGVLGHAFPPGHPLRGTLHFDEDENWTTKFNLFLVAAHEIGHILGLAHSGNPTALMYPSYKLIDPIDFPLSQDDIAGIQAIYGPSLNPPKIPVKPTLPKRCDPKITFDAITTLRREIIFLKGRHLWRVYPHRSGMDFEVISSIWPFLPLNIQAVYENTNDQLLFFKDNHFWVTSGFWMQPGYPKTIDSFGFPRTIQKIDTAVCDKNTGKTYFFVGNKYWRYDEKNQTMDKSYPRKIKDDFPEVGPKIDAVFQHKGFFYFFRGTKQWKFDLKARKAVCLMKSNSWLNWGGQDMYGVERKSGQVKDLFIKPAGQFLEPAG</sequence>
<feature type="repeat" description="Hemopexin" evidence="19">
    <location>
        <begin position="373"/>
        <end position="421"/>
    </location>
</feature>
<dbReference type="GO" id="GO:0030198">
    <property type="term" value="P:extracellular matrix organization"/>
    <property type="evidence" value="ECO:0007669"/>
    <property type="project" value="TreeGrafter"/>
</dbReference>
<evidence type="ECO:0000256" key="13">
    <source>
        <dbReference type="ARBA" id="ARBA00023145"/>
    </source>
</evidence>
<feature type="signal peptide" evidence="20">
    <location>
        <begin position="1"/>
        <end position="19"/>
    </location>
</feature>
<dbReference type="InterPro" id="IPR021158">
    <property type="entry name" value="Pept_M10A_Zn_BS"/>
</dbReference>
<keyword evidence="13" id="KW-0865">Zymogen</keyword>
<feature type="modified residue" description="Phosphotyrosine; by PKDCC" evidence="18">
    <location>
        <position position="360"/>
    </location>
</feature>
<keyword evidence="10 16" id="KW-0862">Zinc</keyword>
<dbReference type="InterPro" id="IPR018487">
    <property type="entry name" value="Hemopexin-like_repeat"/>
</dbReference>
<feature type="binding site" evidence="17">
    <location>
        <position position="202"/>
    </location>
    <ligand>
        <name>Ca(2+)</name>
        <dbReference type="ChEBI" id="CHEBI:29108"/>
        <label>3</label>
    </ligand>
</feature>
<dbReference type="Proteomes" id="UP000694421">
    <property type="component" value="Unplaced"/>
</dbReference>
<reference evidence="22" key="1">
    <citation type="submission" date="2025-08" db="UniProtKB">
        <authorList>
            <consortium name="Ensembl"/>
        </authorList>
    </citation>
    <scope>IDENTIFICATION</scope>
</reference>
<feature type="binding site" evidence="17">
    <location>
        <position position="199"/>
    </location>
    <ligand>
        <name>Ca(2+)</name>
        <dbReference type="ChEBI" id="CHEBI:29108"/>
        <label>3</label>
    </ligand>
</feature>
<comment type="similarity">
    <text evidence="2">Belongs to the peptidase M10A family.</text>
</comment>
<dbReference type="OMA" id="IPHACDP"/>
<evidence type="ECO:0000256" key="2">
    <source>
        <dbReference type="ARBA" id="ARBA00010370"/>
    </source>
</evidence>
<dbReference type="GO" id="GO:0031012">
    <property type="term" value="C:extracellular matrix"/>
    <property type="evidence" value="ECO:0007669"/>
    <property type="project" value="InterPro"/>
</dbReference>
<evidence type="ECO:0000256" key="11">
    <source>
        <dbReference type="ARBA" id="ARBA00022837"/>
    </source>
</evidence>
<feature type="binding site" evidence="16">
    <location>
        <position position="220"/>
    </location>
    <ligand>
        <name>Zn(2+)</name>
        <dbReference type="ChEBI" id="CHEBI:29105"/>
        <label>2</label>
        <note>catalytic</note>
    </ligand>
</feature>
<dbReference type="PROSITE" id="PS00546">
    <property type="entry name" value="CYSTEINE_SWITCH"/>
    <property type="match status" value="1"/>
</dbReference>
<comment type="cofactor">
    <cofactor evidence="17">
        <name>Ca(2+)</name>
        <dbReference type="ChEBI" id="CHEBI:29108"/>
    </cofactor>
    <text evidence="17">Can bind about 5 Ca(2+) ions per subunit.</text>
</comment>
<dbReference type="PROSITE" id="PS51642">
    <property type="entry name" value="HEMOPEXIN_2"/>
    <property type="match status" value="4"/>
</dbReference>
<keyword evidence="8" id="KW-0677">Repeat</keyword>
<feature type="binding site" evidence="17">
    <location>
        <position position="286"/>
    </location>
    <ligand>
        <name>Ca(2+)</name>
        <dbReference type="ChEBI" id="CHEBI:29108"/>
        <label>4</label>
    </ligand>
</feature>
<comment type="cofactor">
    <cofactor evidence="17">
        <name>Zn(2+)</name>
        <dbReference type="ChEBI" id="CHEBI:29105"/>
    </cofactor>
    <text evidence="17">Binds 2 Zn(2+) ions per subunit.</text>
</comment>
<dbReference type="SUPFAM" id="SSF47090">
    <property type="entry name" value="PGBD-like"/>
    <property type="match status" value="1"/>
</dbReference>
<dbReference type="InterPro" id="IPR024079">
    <property type="entry name" value="MetalloPept_cat_dom_sf"/>
</dbReference>
<evidence type="ECO:0000256" key="12">
    <source>
        <dbReference type="ARBA" id="ARBA00023049"/>
    </source>
</evidence>
<accession>A0A8D0C0T1</accession>
<feature type="binding site" evidence="17">
    <location>
        <position position="168"/>
    </location>
    <ligand>
        <name>Zn(2+)</name>
        <dbReference type="ChEBI" id="CHEBI:29105"/>
        <label>1</label>
    </ligand>
</feature>
<feature type="binding site" evidence="16">
    <location>
        <position position="226"/>
    </location>
    <ligand>
        <name>Zn(2+)</name>
        <dbReference type="ChEBI" id="CHEBI:29105"/>
        <label>2</label>
        <note>catalytic</note>
    </ligand>
</feature>
<dbReference type="SUPFAM" id="SSF50923">
    <property type="entry name" value="Hemopexin-like domain"/>
    <property type="match status" value="1"/>
</dbReference>
<feature type="binding site" evidence="16">
    <location>
        <position position="216"/>
    </location>
    <ligand>
        <name>Zn(2+)</name>
        <dbReference type="ChEBI" id="CHEBI:29105"/>
        <label>2</label>
        <note>catalytic</note>
    </ligand>
</feature>
<feature type="active site" evidence="15">
    <location>
        <position position="217"/>
    </location>
</feature>
<evidence type="ECO:0000256" key="19">
    <source>
        <dbReference type="PROSITE-ProRule" id="PRU01011"/>
    </source>
</evidence>
<name>A0A8D0C0T1_SALMN</name>
<feature type="domain" description="Peptidase metallopeptidase" evidence="21">
    <location>
        <begin position="105"/>
        <end position="262"/>
    </location>
</feature>
<evidence type="ECO:0000313" key="22">
    <source>
        <dbReference type="Ensembl" id="ENSSMRP00000015581.1"/>
    </source>
</evidence>
<feature type="repeat" description="Hemopexin" evidence="19">
    <location>
        <begin position="276"/>
        <end position="325"/>
    </location>
</feature>
<dbReference type="InterPro" id="IPR000585">
    <property type="entry name" value="Hemopexin-like_dom"/>
</dbReference>
<keyword evidence="14" id="KW-1015">Disulfide bond</keyword>
<dbReference type="PANTHER" id="PTHR10201">
    <property type="entry name" value="MATRIX METALLOPROTEINASE"/>
    <property type="match status" value="1"/>
</dbReference>
<evidence type="ECO:0000256" key="14">
    <source>
        <dbReference type="ARBA" id="ARBA00023157"/>
    </source>
</evidence>
<dbReference type="AlphaFoldDB" id="A0A8D0C0T1"/>
<feature type="binding site" evidence="17">
    <location>
        <position position="234"/>
    </location>
    <ligand>
        <name>Zn(2+)</name>
        <dbReference type="ChEBI" id="CHEBI:29105"/>
        <label>2</label>
        <note>catalytic</note>
    </ligand>
</feature>
<dbReference type="Gene3D" id="2.110.10.10">
    <property type="entry name" value="Hemopexin-like domain"/>
    <property type="match status" value="1"/>
</dbReference>
<dbReference type="Gene3D" id="3.40.390.10">
    <property type="entry name" value="Collagenase (Catalytic Domain)"/>
    <property type="match status" value="1"/>
</dbReference>
<keyword evidence="11 17" id="KW-0106">Calcium</keyword>
<reference evidence="22" key="2">
    <citation type="submission" date="2025-09" db="UniProtKB">
        <authorList>
            <consortium name="Ensembl"/>
        </authorList>
    </citation>
    <scope>IDENTIFICATION</scope>
</reference>
<feature type="binding site" description="in inhibited form" evidence="17">
    <location>
        <position position="94"/>
    </location>
    <ligand>
        <name>Zn(2+)</name>
        <dbReference type="ChEBI" id="CHEBI:29105"/>
        <label>2</label>
        <note>catalytic</note>
    </ligand>
</feature>
<dbReference type="PIRSF" id="PIRSF001191">
    <property type="entry name" value="Peptidase_M10A_matrix"/>
    <property type="match status" value="1"/>
</dbReference>
<dbReference type="SMART" id="SM00235">
    <property type="entry name" value="ZnMc"/>
    <property type="match status" value="1"/>
</dbReference>
<evidence type="ECO:0000256" key="10">
    <source>
        <dbReference type="ARBA" id="ARBA00022833"/>
    </source>
</evidence>
<keyword evidence="6 16" id="KW-0479">Metal-binding</keyword>
<dbReference type="GO" id="GO:0030574">
    <property type="term" value="P:collagen catabolic process"/>
    <property type="evidence" value="ECO:0007669"/>
    <property type="project" value="TreeGrafter"/>
</dbReference>
<dbReference type="InterPro" id="IPR001818">
    <property type="entry name" value="Pept_M10_metallopeptidase"/>
</dbReference>
<evidence type="ECO:0000259" key="21">
    <source>
        <dbReference type="SMART" id="SM00235"/>
    </source>
</evidence>
<dbReference type="PANTHER" id="PTHR10201:SF115">
    <property type="entry name" value="MATRIX METALLOPROTEINASE-27"/>
    <property type="match status" value="1"/>
</dbReference>
<keyword evidence="5" id="KW-0645">Protease</keyword>
<evidence type="ECO:0000256" key="3">
    <source>
        <dbReference type="ARBA" id="ARBA00022525"/>
    </source>
</evidence>
<dbReference type="Ensembl" id="ENSSMRT00000018183.1">
    <property type="protein sequence ID" value="ENSSMRP00000015581.1"/>
    <property type="gene ID" value="ENSSMRG00000012075.1"/>
</dbReference>
<dbReference type="PROSITE" id="PS00024">
    <property type="entry name" value="HEMOPEXIN"/>
    <property type="match status" value="1"/>
</dbReference>
<keyword evidence="7 20" id="KW-0732">Signal</keyword>
<dbReference type="FunFam" id="3.40.390.10:FF:000007">
    <property type="entry name" value="Collagenase 3"/>
    <property type="match status" value="1"/>
</dbReference>
<dbReference type="InterPro" id="IPR021190">
    <property type="entry name" value="Pept_M10A"/>
</dbReference>
<feature type="binding site" evidence="17">
    <location>
        <position position="197"/>
    </location>
    <ligand>
        <name>Zn(2+)</name>
        <dbReference type="ChEBI" id="CHEBI:29105"/>
        <label>1</label>
    </ligand>
</feature>
<dbReference type="InterPro" id="IPR036375">
    <property type="entry name" value="Hemopexin-like_dom_sf"/>
</dbReference>
<organism evidence="22 23">
    <name type="scientific">Salvator merianae</name>
    <name type="common">Argentine black and white tegu</name>
    <name type="synonym">Tupinambis merianae</name>
    <dbReference type="NCBI Taxonomy" id="96440"/>
    <lineage>
        <taxon>Eukaryota</taxon>
        <taxon>Metazoa</taxon>
        <taxon>Chordata</taxon>
        <taxon>Craniata</taxon>
        <taxon>Vertebrata</taxon>
        <taxon>Euteleostomi</taxon>
        <taxon>Lepidosauria</taxon>
        <taxon>Squamata</taxon>
        <taxon>Bifurcata</taxon>
        <taxon>Unidentata</taxon>
        <taxon>Episquamata</taxon>
        <taxon>Laterata</taxon>
        <taxon>Teiioidea</taxon>
        <taxon>Teiidae</taxon>
        <taxon>Salvator</taxon>
    </lineage>
</organism>
<dbReference type="GO" id="GO:0008270">
    <property type="term" value="F:zinc ion binding"/>
    <property type="evidence" value="ECO:0007669"/>
    <property type="project" value="InterPro"/>
</dbReference>
<feature type="binding site" evidence="17">
    <location>
        <position position="176"/>
    </location>
    <ligand>
        <name>Ca(2+)</name>
        <dbReference type="ChEBI" id="CHEBI:29108"/>
        <label>3</label>
    </ligand>
</feature>
<dbReference type="Pfam" id="PF01471">
    <property type="entry name" value="PG_binding_1"/>
    <property type="match status" value="1"/>
</dbReference>
<feature type="chain" id="PRO_5034911193" evidence="20">
    <location>
        <begin position="20"/>
        <end position="496"/>
    </location>
</feature>
<dbReference type="FunFam" id="2.110.10.10:FF:000002">
    <property type="entry name" value="Matrix metallopeptidase 3"/>
    <property type="match status" value="1"/>
</dbReference>
<keyword evidence="9" id="KW-0378">Hydrolase</keyword>
<proteinExistence type="inferred from homology"/>
<feature type="binding site" evidence="17">
    <location>
        <position position="379"/>
    </location>
    <ligand>
        <name>Ca(2+)</name>
        <dbReference type="ChEBI" id="CHEBI:29108"/>
        <label>5</label>
    </ligand>
</feature>
<dbReference type="InterPro" id="IPR002477">
    <property type="entry name" value="Peptidoglycan-bd-like"/>
</dbReference>
<feature type="binding site" evidence="17">
    <location>
        <position position="124"/>
    </location>
    <ligand>
        <name>Ca(2+)</name>
        <dbReference type="ChEBI" id="CHEBI:29108"/>
        <label>1</label>
    </ligand>
</feature>
<evidence type="ECO:0000256" key="9">
    <source>
        <dbReference type="ARBA" id="ARBA00022801"/>
    </source>
</evidence>
<dbReference type="PRINTS" id="PR00138">
    <property type="entry name" value="MATRIXIN"/>
</dbReference>
<comment type="subcellular location">
    <subcellularLocation>
        <location evidence="1">Secreted</location>
        <location evidence="1">Extracellular space</location>
        <location evidence="1">Extracellular matrix</location>
    </subcellularLocation>
</comment>
<feature type="binding site" evidence="17">
    <location>
        <position position="158"/>
    </location>
    <ligand>
        <name>Ca(2+)</name>
        <dbReference type="ChEBI" id="CHEBI:29108"/>
        <label>2</label>
    </ligand>
</feature>
<dbReference type="Pfam" id="PF00045">
    <property type="entry name" value="Hemopexin"/>
    <property type="match status" value="3"/>
</dbReference>
<dbReference type="InterPro" id="IPR033739">
    <property type="entry name" value="M10A_MMP"/>
</dbReference>
<evidence type="ECO:0000256" key="16">
    <source>
        <dbReference type="PIRSR" id="PIRSR001191-2"/>
    </source>
</evidence>
<feature type="binding site" evidence="17">
    <location>
        <position position="202"/>
    </location>
    <ligand>
        <name>Ca(2+)</name>
        <dbReference type="ChEBI" id="CHEBI:29108"/>
        <label>1</label>
    </ligand>
</feature>
<evidence type="ECO:0000313" key="23">
    <source>
        <dbReference type="Proteomes" id="UP000694421"/>
    </source>
</evidence>
<keyword evidence="4" id="KW-0272">Extracellular matrix</keyword>
<dbReference type="CDD" id="cd04278">
    <property type="entry name" value="ZnMc_MMP"/>
    <property type="match status" value="1"/>
</dbReference>
<keyword evidence="3" id="KW-0964">Secreted</keyword>
<dbReference type="InterPro" id="IPR036365">
    <property type="entry name" value="PGBD-like_sf"/>
</dbReference>
<dbReference type="GO" id="GO:0005783">
    <property type="term" value="C:endoplasmic reticulum"/>
    <property type="evidence" value="ECO:0007669"/>
    <property type="project" value="Ensembl"/>
</dbReference>
<dbReference type="GO" id="GO:0006508">
    <property type="term" value="P:proteolysis"/>
    <property type="evidence" value="ECO:0007669"/>
    <property type="project" value="UniProtKB-KW"/>
</dbReference>
<evidence type="ECO:0000256" key="17">
    <source>
        <dbReference type="PIRSR" id="PIRSR621190-2"/>
    </source>
</evidence>
<dbReference type="CDD" id="cd00094">
    <property type="entry name" value="HX"/>
    <property type="match status" value="1"/>
</dbReference>
<feature type="binding site" evidence="17">
    <location>
        <position position="288"/>
    </location>
    <ligand>
        <name>Ca(2+)</name>
        <dbReference type="ChEBI" id="CHEBI:29108"/>
        <label>5</label>
    </ligand>
</feature>
<evidence type="ECO:0000256" key="8">
    <source>
        <dbReference type="ARBA" id="ARBA00022737"/>
    </source>
</evidence>
<evidence type="ECO:0000256" key="15">
    <source>
        <dbReference type="PIRSR" id="PIRSR001191-1"/>
    </source>
</evidence>
<dbReference type="Pfam" id="PF00413">
    <property type="entry name" value="Peptidase_M10"/>
    <property type="match status" value="1"/>
</dbReference>
<feature type="binding site" evidence="17">
    <location>
        <position position="177"/>
    </location>
    <ligand>
        <name>Ca(2+)</name>
        <dbReference type="ChEBI" id="CHEBI:29108"/>
        <label>3</label>
    </ligand>
</feature>
<dbReference type="GO" id="GO:0004222">
    <property type="term" value="F:metalloendopeptidase activity"/>
    <property type="evidence" value="ECO:0007669"/>
    <property type="project" value="InterPro"/>
</dbReference>
<feature type="binding site" evidence="17">
    <location>
        <position position="426"/>
    </location>
    <ligand>
        <name>Ca(2+)</name>
        <dbReference type="ChEBI" id="CHEBI:29108"/>
        <label>4</label>
    </ligand>
</feature>